<name>A0A1G7ZK44_9BACI</name>
<organism evidence="9 10">
    <name type="scientific">Alteribacillus persepolensis</name>
    <dbReference type="NCBI Taxonomy" id="568899"/>
    <lineage>
        <taxon>Bacteria</taxon>
        <taxon>Bacillati</taxon>
        <taxon>Bacillota</taxon>
        <taxon>Bacilli</taxon>
        <taxon>Bacillales</taxon>
        <taxon>Bacillaceae</taxon>
        <taxon>Alteribacillus</taxon>
    </lineage>
</organism>
<accession>A0A1G7ZK44</accession>
<evidence type="ECO:0000256" key="5">
    <source>
        <dbReference type="ARBA" id="ARBA00022692"/>
    </source>
</evidence>
<feature type="transmembrane region" description="Helical" evidence="8">
    <location>
        <begin position="12"/>
        <end position="32"/>
    </location>
</feature>
<proteinExistence type="inferred from homology"/>
<feature type="transmembrane region" description="Helical" evidence="8">
    <location>
        <begin position="84"/>
        <end position="108"/>
    </location>
</feature>
<evidence type="ECO:0000256" key="3">
    <source>
        <dbReference type="ARBA" id="ARBA00022448"/>
    </source>
</evidence>
<dbReference type="AlphaFoldDB" id="A0A1G7ZK44"/>
<dbReference type="OrthoDB" id="2380240at2"/>
<keyword evidence="5 8" id="KW-0812">Transmembrane</keyword>
<feature type="transmembrane region" description="Helical" evidence="8">
    <location>
        <begin position="273"/>
        <end position="292"/>
    </location>
</feature>
<comment type="subcellular location">
    <subcellularLocation>
        <location evidence="1">Membrane</location>
        <topology evidence="1">Multi-pass membrane protein</topology>
    </subcellularLocation>
</comment>
<protein>
    <submittedName>
        <fullName evidence="9">Spore germination protein (Amino acid permease)</fullName>
    </submittedName>
</protein>
<evidence type="ECO:0000256" key="6">
    <source>
        <dbReference type="ARBA" id="ARBA00022989"/>
    </source>
</evidence>
<keyword evidence="3" id="KW-0813">Transport</keyword>
<evidence type="ECO:0000256" key="7">
    <source>
        <dbReference type="ARBA" id="ARBA00023136"/>
    </source>
</evidence>
<dbReference type="Pfam" id="PF03845">
    <property type="entry name" value="Spore_permease"/>
    <property type="match status" value="1"/>
</dbReference>
<dbReference type="GO" id="GO:0016020">
    <property type="term" value="C:membrane"/>
    <property type="evidence" value="ECO:0007669"/>
    <property type="project" value="UniProtKB-SubCell"/>
</dbReference>
<feature type="transmembrane region" description="Helical" evidence="8">
    <location>
        <begin position="144"/>
        <end position="165"/>
    </location>
</feature>
<evidence type="ECO:0000256" key="4">
    <source>
        <dbReference type="ARBA" id="ARBA00022544"/>
    </source>
</evidence>
<dbReference type="RefSeq" id="WP_091270981.1">
    <property type="nucleotide sequence ID" value="NZ_FNDK01000001.1"/>
</dbReference>
<keyword evidence="6 8" id="KW-1133">Transmembrane helix</keyword>
<dbReference type="STRING" id="568899.SAMN05192534_101580"/>
<evidence type="ECO:0000256" key="8">
    <source>
        <dbReference type="SAM" id="Phobius"/>
    </source>
</evidence>
<dbReference type="Proteomes" id="UP000199163">
    <property type="component" value="Unassembled WGS sequence"/>
</dbReference>
<dbReference type="GO" id="GO:0009847">
    <property type="term" value="P:spore germination"/>
    <property type="evidence" value="ECO:0007669"/>
    <property type="project" value="InterPro"/>
</dbReference>
<evidence type="ECO:0000313" key="10">
    <source>
        <dbReference type="Proteomes" id="UP000199163"/>
    </source>
</evidence>
<dbReference type="NCBIfam" id="TIGR00912">
    <property type="entry name" value="2A0309"/>
    <property type="match status" value="1"/>
</dbReference>
<keyword evidence="7 8" id="KW-0472">Membrane</keyword>
<comment type="similarity">
    <text evidence="2">Belongs to the amino acid-polyamine-organocation (APC) superfamily. Spore germination protein (SGP) (TC 2.A.3.9) family.</text>
</comment>
<feature type="transmembrane region" description="Helical" evidence="8">
    <location>
        <begin position="221"/>
        <end position="241"/>
    </location>
</feature>
<sequence>MHVKVKEKFQVSPPMVFFIIHAMQVGVGMLGFQRIIAKSSGYDSWIPVIIAGVVISLVIRMMYYILKVNHNDVIEVHRNLFGKWLGGLLSLALILYFYMTGVLVLRTYIEVIQVWVFEDLPTWVLTVLAAGFVYYVIKGGFRTVVGLCVAGVFIPSILFFILLMPLEYADFLNFLPIWKHSLKDILAGAKDTTLTFIGFELLLLFYPFIKHGYRSHKWAQLGHWASVVVYTLLMIVTLAFFSEGQLKITIWPTLTLLKIIEFPFIERFEYLGISLWLIIVVPNIVTAFWGASRGLKRLFSIKQRYVVLFMVLTLIIVVPPIDNRQAVNTLNEWVNQIGFWVIIAYIPFLCAVQFIHSKWKRKNET</sequence>
<feature type="transmembrane region" description="Helical" evidence="8">
    <location>
        <begin position="120"/>
        <end position="137"/>
    </location>
</feature>
<dbReference type="InterPro" id="IPR004761">
    <property type="entry name" value="Spore_GerAB"/>
</dbReference>
<dbReference type="Gene3D" id="1.20.1740.10">
    <property type="entry name" value="Amino acid/polyamine transporter I"/>
    <property type="match status" value="1"/>
</dbReference>
<dbReference type="PANTHER" id="PTHR34975:SF2">
    <property type="entry name" value="SPORE GERMINATION PROTEIN A2"/>
    <property type="match status" value="1"/>
</dbReference>
<feature type="transmembrane region" description="Helical" evidence="8">
    <location>
        <begin position="44"/>
        <end position="63"/>
    </location>
</feature>
<keyword evidence="10" id="KW-1185">Reference proteome</keyword>
<evidence type="ECO:0000313" key="9">
    <source>
        <dbReference type="EMBL" id="SDH09093.1"/>
    </source>
</evidence>
<feature type="transmembrane region" description="Helical" evidence="8">
    <location>
        <begin position="333"/>
        <end position="355"/>
    </location>
</feature>
<feature type="transmembrane region" description="Helical" evidence="8">
    <location>
        <begin position="185"/>
        <end position="209"/>
    </location>
</feature>
<dbReference type="PANTHER" id="PTHR34975">
    <property type="entry name" value="SPORE GERMINATION PROTEIN A2"/>
    <property type="match status" value="1"/>
</dbReference>
<dbReference type="EMBL" id="FNDK01000001">
    <property type="protein sequence ID" value="SDH09093.1"/>
    <property type="molecule type" value="Genomic_DNA"/>
</dbReference>
<evidence type="ECO:0000256" key="1">
    <source>
        <dbReference type="ARBA" id="ARBA00004141"/>
    </source>
</evidence>
<reference evidence="9 10" key="1">
    <citation type="submission" date="2016-10" db="EMBL/GenBank/DDBJ databases">
        <authorList>
            <person name="de Groot N.N."/>
        </authorList>
    </citation>
    <scope>NUCLEOTIDE SEQUENCE [LARGE SCALE GENOMIC DNA]</scope>
    <source>
        <strain evidence="9 10">DSM 21632</strain>
    </source>
</reference>
<evidence type="ECO:0000256" key="2">
    <source>
        <dbReference type="ARBA" id="ARBA00007998"/>
    </source>
</evidence>
<feature type="transmembrane region" description="Helical" evidence="8">
    <location>
        <begin position="304"/>
        <end position="321"/>
    </location>
</feature>
<keyword evidence="4" id="KW-0309">Germination</keyword>
<gene>
    <name evidence="9" type="ORF">SAMN05192534_101580</name>
</gene>